<name>A0A9P5JU57_9AGAM</name>
<protein>
    <submittedName>
        <fullName evidence="2">Uncharacterized protein</fullName>
    </submittedName>
</protein>
<sequence length="232" mass="25839">MAPEFDGSLELGHQEYNDFLTRSNSKGCTRTRATEEGGGKANQASNGAIASDQRYALVGGLGNTALCIIAYDNGSKDTASLVESGRHLESHPPPTLAVRFPFADSPMTTANRSACVLIWQTKNVLDLDMAKAVLVMPLRYCFDGNFASTVIKTWRKHRHRNTLSYYQLRVDAEVKRPYTKRRGSGRSFYPHLAVSTHEIYSAPPPPPLQSAVLDLERWEGAGRDDPHWFWPD</sequence>
<comment type="caution">
    <text evidence="2">The sequence shown here is derived from an EMBL/GenBank/DDBJ whole genome shotgun (WGS) entry which is preliminary data.</text>
</comment>
<reference evidence="2" key="1">
    <citation type="submission" date="2019-10" db="EMBL/GenBank/DDBJ databases">
        <authorList>
            <consortium name="DOE Joint Genome Institute"/>
            <person name="Kuo A."/>
            <person name="Miyauchi S."/>
            <person name="Kiss E."/>
            <person name="Drula E."/>
            <person name="Kohler A."/>
            <person name="Sanchez-Garcia M."/>
            <person name="Andreopoulos B."/>
            <person name="Barry K.W."/>
            <person name="Bonito G."/>
            <person name="Buee M."/>
            <person name="Carver A."/>
            <person name="Chen C."/>
            <person name="Cichocki N."/>
            <person name="Clum A."/>
            <person name="Culley D."/>
            <person name="Crous P.W."/>
            <person name="Fauchery L."/>
            <person name="Girlanda M."/>
            <person name="Hayes R."/>
            <person name="Keri Z."/>
            <person name="LaButti K."/>
            <person name="Lipzen A."/>
            <person name="Lombard V."/>
            <person name="Magnuson J."/>
            <person name="Maillard F."/>
            <person name="Morin E."/>
            <person name="Murat C."/>
            <person name="Nolan M."/>
            <person name="Ohm R."/>
            <person name="Pangilinan J."/>
            <person name="Pereira M."/>
            <person name="Perotto S."/>
            <person name="Peter M."/>
            <person name="Riley R."/>
            <person name="Sitrit Y."/>
            <person name="Stielow B."/>
            <person name="Szollosi G."/>
            <person name="Zifcakova L."/>
            <person name="Stursova M."/>
            <person name="Spatafora J.W."/>
            <person name="Tedersoo L."/>
            <person name="Vaario L.-M."/>
            <person name="Yamada A."/>
            <person name="Yan M."/>
            <person name="Wang P."/>
            <person name="Xu J."/>
            <person name="Bruns T."/>
            <person name="Baldrian P."/>
            <person name="Vilgalys R."/>
            <person name="Henrissat B."/>
            <person name="Grigoriev I.V."/>
            <person name="Hibbett D."/>
            <person name="Nagy L.G."/>
            <person name="Martin F.M."/>
        </authorList>
    </citation>
    <scope>NUCLEOTIDE SEQUENCE</scope>
    <source>
        <strain evidence="2">Prilba</strain>
    </source>
</reference>
<evidence type="ECO:0000313" key="2">
    <source>
        <dbReference type="EMBL" id="KAF8462099.1"/>
    </source>
</evidence>
<organism evidence="2 4">
    <name type="scientific">Russula ochroleuca</name>
    <dbReference type="NCBI Taxonomy" id="152965"/>
    <lineage>
        <taxon>Eukaryota</taxon>
        <taxon>Fungi</taxon>
        <taxon>Dikarya</taxon>
        <taxon>Basidiomycota</taxon>
        <taxon>Agaricomycotina</taxon>
        <taxon>Agaricomycetes</taxon>
        <taxon>Russulales</taxon>
        <taxon>Russulaceae</taxon>
        <taxon>Russula</taxon>
    </lineage>
</organism>
<dbReference type="EMBL" id="WHVB01000103">
    <property type="protein sequence ID" value="KAF8462099.1"/>
    <property type="molecule type" value="Genomic_DNA"/>
</dbReference>
<evidence type="ECO:0000256" key="1">
    <source>
        <dbReference type="SAM" id="MobiDB-lite"/>
    </source>
</evidence>
<reference evidence="2" key="2">
    <citation type="journal article" date="2020" name="Nat. Commun.">
        <title>Large-scale genome sequencing of mycorrhizal fungi provides insights into the early evolution of symbiotic traits.</title>
        <authorList>
            <person name="Miyauchi S."/>
            <person name="Kiss E."/>
            <person name="Kuo A."/>
            <person name="Drula E."/>
            <person name="Kohler A."/>
            <person name="Sanchez-Garcia M."/>
            <person name="Morin E."/>
            <person name="Andreopoulos B."/>
            <person name="Barry K.W."/>
            <person name="Bonito G."/>
            <person name="Buee M."/>
            <person name="Carver A."/>
            <person name="Chen C."/>
            <person name="Cichocki N."/>
            <person name="Clum A."/>
            <person name="Culley D."/>
            <person name="Crous P.W."/>
            <person name="Fauchery L."/>
            <person name="Girlanda M."/>
            <person name="Hayes R.D."/>
            <person name="Keri Z."/>
            <person name="LaButti K."/>
            <person name="Lipzen A."/>
            <person name="Lombard V."/>
            <person name="Magnuson J."/>
            <person name="Maillard F."/>
            <person name="Murat C."/>
            <person name="Nolan M."/>
            <person name="Ohm R.A."/>
            <person name="Pangilinan J."/>
            <person name="Pereira M.F."/>
            <person name="Perotto S."/>
            <person name="Peter M."/>
            <person name="Pfister S."/>
            <person name="Riley R."/>
            <person name="Sitrit Y."/>
            <person name="Stielow J.B."/>
            <person name="Szollosi G."/>
            <person name="Zifcakova L."/>
            <person name="Stursova M."/>
            <person name="Spatafora J.W."/>
            <person name="Tedersoo L."/>
            <person name="Vaario L.M."/>
            <person name="Yamada A."/>
            <person name="Yan M."/>
            <person name="Wang P."/>
            <person name="Xu J."/>
            <person name="Bruns T."/>
            <person name="Baldrian P."/>
            <person name="Vilgalys R."/>
            <person name="Dunand C."/>
            <person name="Henrissat B."/>
            <person name="Grigoriev I.V."/>
            <person name="Hibbett D."/>
            <person name="Nagy L.G."/>
            <person name="Martin F.M."/>
        </authorList>
    </citation>
    <scope>NUCLEOTIDE SEQUENCE</scope>
    <source>
        <strain evidence="2">Prilba</strain>
    </source>
</reference>
<dbReference type="Proteomes" id="UP000759537">
    <property type="component" value="Unassembled WGS sequence"/>
</dbReference>
<evidence type="ECO:0000313" key="4">
    <source>
        <dbReference type="Proteomes" id="UP000759537"/>
    </source>
</evidence>
<gene>
    <name evidence="2" type="ORF">DFH94DRAFT_686959</name>
    <name evidence="3" type="ORF">DFH94DRAFT_846797</name>
</gene>
<dbReference type="EMBL" id="WHVB01000017">
    <property type="protein sequence ID" value="KAF8474476.1"/>
    <property type="molecule type" value="Genomic_DNA"/>
</dbReference>
<evidence type="ECO:0000313" key="3">
    <source>
        <dbReference type="EMBL" id="KAF8474476.1"/>
    </source>
</evidence>
<dbReference type="AlphaFoldDB" id="A0A9P5JU57"/>
<keyword evidence="4" id="KW-1185">Reference proteome</keyword>
<proteinExistence type="predicted"/>
<accession>A0A9P5JU57</accession>
<feature type="region of interest" description="Disordered" evidence="1">
    <location>
        <begin position="22"/>
        <end position="45"/>
    </location>
</feature>